<dbReference type="PANTHER" id="PTHR48090:SF7">
    <property type="entry name" value="RFBJ PROTEIN"/>
    <property type="match status" value="1"/>
</dbReference>
<dbReference type="Proteomes" id="UP000177528">
    <property type="component" value="Unassembled WGS sequence"/>
</dbReference>
<accession>A0A1G1X2E5</accession>
<evidence type="ECO:0000313" key="4">
    <source>
        <dbReference type="Proteomes" id="UP000177528"/>
    </source>
</evidence>
<dbReference type="InterPro" id="IPR050256">
    <property type="entry name" value="Glycosyltransferase_2"/>
</dbReference>
<dbReference type="Gene3D" id="3.90.550.10">
    <property type="entry name" value="Spore Coat Polysaccharide Biosynthesis Protein SpsA, Chain A"/>
    <property type="match status" value="1"/>
</dbReference>
<sequence length="341" mass="37538">MKQHLVVILPALNEERTIESVITSIPKTMPGISRMSVIVVNDGSIDKTAEISRNAGALVISHAQPMGVGAAFHTGIKEALQLGADLIVNIDADGQFNPEDIPHLLAPIQQGKAEFVTASRFAKQEYMPQMPAIKIWGNRWMVRIINFITSKNFTDVSCGFRAYSREAALRLTLFGKFTYTQESFIDLAFKGIAMTEVPLIVRGEREHGVSRVASNLWRYGAKSATIIFRAARDHKPFYFVGFPGLIILIAGIAVGIFVVQHYVATGQTYPYRSLVTGSGVLLIIGFLLLVISLLADMIHRSRMAIEEVLYLARKNAYSIPLTPACPAGRPPLSPSRERAVE</sequence>
<gene>
    <name evidence="3" type="ORF">A3D99_00510</name>
</gene>
<dbReference type="AlphaFoldDB" id="A0A1G1X2E5"/>
<protein>
    <recommendedName>
        <fullName evidence="2">Glycosyltransferase 2-like domain-containing protein</fullName>
    </recommendedName>
</protein>
<dbReference type="SUPFAM" id="SSF53448">
    <property type="entry name" value="Nucleotide-diphospho-sugar transferases"/>
    <property type="match status" value="1"/>
</dbReference>
<reference evidence="3 4" key="1">
    <citation type="journal article" date="2016" name="Nat. Commun.">
        <title>Thousands of microbial genomes shed light on interconnected biogeochemical processes in an aquifer system.</title>
        <authorList>
            <person name="Anantharaman K."/>
            <person name="Brown C.T."/>
            <person name="Hug L.A."/>
            <person name="Sharon I."/>
            <person name="Castelle C.J."/>
            <person name="Probst A.J."/>
            <person name="Thomas B.C."/>
            <person name="Singh A."/>
            <person name="Wilkins M.J."/>
            <person name="Karaoz U."/>
            <person name="Brodie E.L."/>
            <person name="Williams K.H."/>
            <person name="Hubbard S.S."/>
            <person name="Banfield J.F."/>
        </authorList>
    </citation>
    <scope>NUCLEOTIDE SEQUENCE [LARGE SCALE GENOMIC DNA]</scope>
</reference>
<comment type="caution">
    <text evidence="3">The sequence shown here is derived from an EMBL/GenBank/DDBJ whole genome shotgun (WGS) entry which is preliminary data.</text>
</comment>
<dbReference type="CDD" id="cd04179">
    <property type="entry name" value="DPM_DPG-synthase_like"/>
    <property type="match status" value="1"/>
</dbReference>
<proteinExistence type="predicted"/>
<evidence type="ECO:0000256" key="1">
    <source>
        <dbReference type="SAM" id="Phobius"/>
    </source>
</evidence>
<dbReference type="InterPro" id="IPR029044">
    <property type="entry name" value="Nucleotide-diphossugar_trans"/>
</dbReference>
<name>A0A1G1X2E5_9BACT</name>
<dbReference type="EMBL" id="MHHR01000020">
    <property type="protein sequence ID" value="OGY34186.1"/>
    <property type="molecule type" value="Genomic_DNA"/>
</dbReference>
<dbReference type="InterPro" id="IPR001173">
    <property type="entry name" value="Glyco_trans_2-like"/>
</dbReference>
<evidence type="ECO:0000313" key="3">
    <source>
        <dbReference type="EMBL" id="OGY34186.1"/>
    </source>
</evidence>
<keyword evidence="1" id="KW-1133">Transmembrane helix</keyword>
<dbReference type="PANTHER" id="PTHR48090">
    <property type="entry name" value="UNDECAPRENYL-PHOSPHATE 4-DEOXY-4-FORMAMIDO-L-ARABINOSE TRANSFERASE-RELATED"/>
    <property type="match status" value="1"/>
</dbReference>
<feature type="transmembrane region" description="Helical" evidence="1">
    <location>
        <begin position="237"/>
        <end position="262"/>
    </location>
</feature>
<feature type="domain" description="Glycosyltransferase 2-like" evidence="2">
    <location>
        <begin position="7"/>
        <end position="168"/>
    </location>
</feature>
<feature type="transmembrane region" description="Helical" evidence="1">
    <location>
        <begin position="274"/>
        <end position="295"/>
    </location>
</feature>
<keyword evidence="1" id="KW-0812">Transmembrane</keyword>
<organism evidence="3 4">
    <name type="scientific">Candidatus Andersenbacteria bacterium RIFCSPHIGHO2_12_FULL_45_11</name>
    <dbReference type="NCBI Taxonomy" id="1797281"/>
    <lineage>
        <taxon>Bacteria</taxon>
        <taxon>Candidatus Anderseniibacteriota</taxon>
    </lineage>
</organism>
<evidence type="ECO:0000259" key="2">
    <source>
        <dbReference type="Pfam" id="PF00535"/>
    </source>
</evidence>
<keyword evidence="1" id="KW-0472">Membrane</keyword>
<dbReference type="Pfam" id="PF00535">
    <property type="entry name" value="Glycos_transf_2"/>
    <property type="match status" value="1"/>
</dbReference>